<dbReference type="STRING" id="930146.SAMN05192533_108161"/>
<gene>
    <name evidence="2" type="ORF">SAMN05192533_108161</name>
</gene>
<protein>
    <submittedName>
        <fullName evidence="2">N-terminal half of MaoC dehydratase</fullName>
    </submittedName>
</protein>
<dbReference type="Proteomes" id="UP000198553">
    <property type="component" value="Unassembled WGS sequence"/>
</dbReference>
<evidence type="ECO:0000313" key="3">
    <source>
        <dbReference type="Proteomes" id="UP000198553"/>
    </source>
</evidence>
<accession>A0A1H8DCA4</accession>
<name>A0A1H8DCA4_9BACI</name>
<dbReference type="Gene3D" id="3.10.129.10">
    <property type="entry name" value="Hotdog Thioesterase"/>
    <property type="match status" value="1"/>
</dbReference>
<evidence type="ECO:0000259" key="1">
    <source>
        <dbReference type="Pfam" id="PF13452"/>
    </source>
</evidence>
<feature type="domain" description="FAS1-like dehydratase" evidence="1">
    <location>
        <begin position="8"/>
        <end position="134"/>
    </location>
</feature>
<organism evidence="2 3">
    <name type="scientific">Mesobacillus persicus</name>
    <dbReference type="NCBI Taxonomy" id="930146"/>
    <lineage>
        <taxon>Bacteria</taxon>
        <taxon>Bacillati</taxon>
        <taxon>Bacillota</taxon>
        <taxon>Bacilli</taxon>
        <taxon>Bacillales</taxon>
        <taxon>Bacillaceae</taxon>
        <taxon>Mesobacillus</taxon>
    </lineage>
</organism>
<dbReference type="CDD" id="cd03441">
    <property type="entry name" value="R_hydratase_like"/>
    <property type="match status" value="1"/>
</dbReference>
<proteinExistence type="predicted"/>
<dbReference type="Pfam" id="PF13452">
    <property type="entry name" value="FAS1_DH_region"/>
    <property type="match status" value="1"/>
</dbReference>
<dbReference type="PIRSF" id="PIRSF018072">
    <property type="entry name" value="UCP018072"/>
    <property type="match status" value="1"/>
</dbReference>
<reference evidence="3" key="1">
    <citation type="submission" date="2016-10" db="EMBL/GenBank/DDBJ databases">
        <authorList>
            <person name="Varghese N."/>
            <person name="Submissions S."/>
        </authorList>
    </citation>
    <scope>NUCLEOTIDE SEQUENCE [LARGE SCALE GENOMIC DNA]</scope>
    <source>
        <strain evidence="3">B48,IBRC-M 10115,DSM 25386,CECT 8001</strain>
    </source>
</reference>
<dbReference type="InterPro" id="IPR016709">
    <property type="entry name" value="HadA-like"/>
</dbReference>
<keyword evidence="3" id="KW-1185">Reference proteome</keyword>
<dbReference type="RefSeq" id="WP_090746070.1">
    <property type="nucleotide sequence ID" value="NZ_FOBW01000008.1"/>
</dbReference>
<dbReference type="AlphaFoldDB" id="A0A1H8DCA4"/>
<evidence type="ECO:0000313" key="2">
    <source>
        <dbReference type="EMBL" id="SEN04786.1"/>
    </source>
</evidence>
<dbReference type="OrthoDB" id="160199at2"/>
<sequence>MDLDKSIVGLKGEVFVVDVEKRHVRQFAEAIGDSNPLYVDEDYSASSPYGGLITPLTYPIALASEGKSLPLQLDERRMLHGEQEFIYHRPVRPGDQLYCQMKVADLYEREGRSGMMQFLVLDTEMKDKEGEMVVISRMNIVYRPLAK</sequence>
<dbReference type="EMBL" id="FOBW01000008">
    <property type="protein sequence ID" value="SEN04786.1"/>
    <property type="molecule type" value="Genomic_DNA"/>
</dbReference>
<dbReference type="SUPFAM" id="SSF54637">
    <property type="entry name" value="Thioesterase/thiol ester dehydrase-isomerase"/>
    <property type="match status" value="1"/>
</dbReference>
<dbReference type="InterPro" id="IPR029069">
    <property type="entry name" value="HotDog_dom_sf"/>
</dbReference>
<dbReference type="InterPro" id="IPR039569">
    <property type="entry name" value="FAS1-like_DH_region"/>
</dbReference>